<dbReference type="InterPro" id="IPR042284">
    <property type="entry name" value="AdoMetDC_N"/>
</dbReference>
<dbReference type="AlphaFoldDB" id="A0A150X4F6"/>
<evidence type="ECO:0000256" key="8">
    <source>
        <dbReference type="ARBA" id="ARBA00023066"/>
    </source>
</evidence>
<comment type="catalytic activity">
    <reaction evidence="14 18">
        <text>S-adenosyl-L-methionine + H(+) = S-adenosyl 3-(methylsulfanyl)propylamine + CO2</text>
        <dbReference type="Rhea" id="RHEA:15981"/>
        <dbReference type="ChEBI" id="CHEBI:15378"/>
        <dbReference type="ChEBI" id="CHEBI:16526"/>
        <dbReference type="ChEBI" id="CHEBI:57443"/>
        <dbReference type="ChEBI" id="CHEBI:59789"/>
        <dbReference type="EC" id="4.1.1.50"/>
    </reaction>
</comment>
<comment type="similarity">
    <text evidence="16 18">Belongs to the prokaryotic AdoMetDC family. Type 1 subfamily.</text>
</comment>
<dbReference type="InterPro" id="IPR030373">
    <property type="entry name" value="PABS_CS"/>
</dbReference>
<dbReference type="GO" id="GO:0004014">
    <property type="term" value="F:adenosylmethionine decarboxylase activity"/>
    <property type="evidence" value="ECO:0007669"/>
    <property type="project" value="UniProtKB-UniRule"/>
</dbReference>
<dbReference type="GO" id="GO:0008295">
    <property type="term" value="P:spermidine biosynthetic process"/>
    <property type="evidence" value="ECO:0007669"/>
    <property type="project" value="UniProtKB-UniRule"/>
</dbReference>
<comment type="function">
    <text evidence="15 18">Catalyzes the decarboxylation of S-adenosylmethionine to S-adenosylmethioninamine (dcAdoMet), the propylamine donor required for the synthesis of the polyamines spermine and spermidine from the diamine putrescine.</text>
</comment>
<dbReference type="PANTHER" id="PTHR11558:SF11">
    <property type="entry name" value="SPERMIDINE SYNTHASE"/>
    <property type="match status" value="1"/>
</dbReference>
<dbReference type="SUPFAM" id="SSF56276">
    <property type="entry name" value="S-adenosylmethionine decarboxylase"/>
    <property type="match status" value="1"/>
</dbReference>
<evidence type="ECO:0000313" key="24">
    <source>
        <dbReference type="Proteomes" id="UP000075606"/>
    </source>
</evidence>
<comment type="function">
    <text evidence="17">Catalyzes the irreversible transfer of a propylamine group from the amino donor S-adenosylmethioninamine (decarboxy-AdoMet) to putrescine (1,4-diaminobutane) to yield spermidine.</text>
</comment>
<comment type="catalytic activity">
    <reaction evidence="17 21">
        <text>S-adenosyl 3-(methylsulfanyl)propylamine + putrescine = S-methyl-5'-thioadenosine + spermidine + H(+)</text>
        <dbReference type="Rhea" id="RHEA:12721"/>
        <dbReference type="ChEBI" id="CHEBI:15378"/>
        <dbReference type="ChEBI" id="CHEBI:17509"/>
        <dbReference type="ChEBI" id="CHEBI:57443"/>
        <dbReference type="ChEBI" id="CHEBI:57834"/>
        <dbReference type="ChEBI" id="CHEBI:326268"/>
        <dbReference type="EC" id="2.5.1.16"/>
    </reaction>
</comment>
<evidence type="ECO:0000256" key="18">
    <source>
        <dbReference type="HAMAP-Rule" id="MF_00464"/>
    </source>
</evidence>
<dbReference type="NCBIfam" id="TIGR00417">
    <property type="entry name" value="speE"/>
    <property type="match status" value="1"/>
</dbReference>
<keyword evidence="8 18" id="KW-0745">Spermidine biosynthesis</keyword>
<comment type="caution">
    <text evidence="23">The sequence shown here is derived from an EMBL/GenBank/DDBJ whole genome shotgun (WGS) entry which is preliminary data.</text>
</comment>
<protein>
    <recommendedName>
        <fullName evidence="18">S-adenosylmethionine decarboxylase proenzyme</fullName>
        <shortName evidence="18">AdoMetDC</shortName>
        <shortName evidence="18">SAMDC</shortName>
        <ecNumber evidence="18">4.1.1.50</ecNumber>
    </recommendedName>
    <component>
        <recommendedName>
            <fullName evidence="18">S-adenosylmethionine decarboxylase beta chain</fullName>
        </recommendedName>
    </component>
    <component>
        <recommendedName>
            <fullName evidence="18">S-adenosylmethionine decarboxylase alpha chain</fullName>
        </recommendedName>
    </component>
</protein>
<dbReference type="UniPathway" id="UPA00331">
    <property type="reaction ID" value="UER00451"/>
</dbReference>
<feature type="binding site" evidence="17">
    <location>
        <begin position="297"/>
        <end position="300"/>
    </location>
    <ligand>
        <name>spermidine</name>
        <dbReference type="ChEBI" id="CHEBI:57834"/>
    </ligand>
</feature>
<dbReference type="NCBIfam" id="TIGR03330">
    <property type="entry name" value="SAM_DCase_Bsu"/>
    <property type="match status" value="1"/>
</dbReference>
<evidence type="ECO:0000256" key="9">
    <source>
        <dbReference type="ARBA" id="ARBA00023115"/>
    </source>
</evidence>
<dbReference type="PROSITE" id="PS01330">
    <property type="entry name" value="PABS_1"/>
    <property type="match status" value="1"/>
</dbReference>
<feature type="domain" description="PABS" evidence="22">
    <location>
        <begin position="144"/>
        <end position="379"/>
    </location>
</feature>
<feature type="binding site" evidence="17">
    <location>
        <position position="203"/>
    </location>
    <ligand>
        <name>spermidine</name>
        <dbReference type="ChEBI" id="CHEBI:57834"/>
    </ligand>
</feature>
<evidence type="ECO:0000256" key="19">
    <source>
        <dbReference type="PROSITE-ProRule" id="PRU00354"/>
    </source>
</evidence>
<dbReference type="Proteomes" id="UP000075606">
    <property type="component" value="Unassembled WGS sequence"/>
</dbReference>
<dbReference type="HAMAP" id="MF_00198">
    <property type="entry name" value="Spermidine_synth"/>
    <property type="match status" value="1"/>
</dbReference>
<dbReference type="InterPro" id="IPR030374">
    <property type="entry name" value="PABS"/>
</dbReference>
<reference evidence="23 24" key="1">
    <citation type="submission" date="2016-01" db="EMBL/GenBank/DDBJ databases">
        <title>Genome sequencing of Roseivirga spongicola UST030701-084.</title>
        <authorList>
            <person name="Selvaratnam C."/>
            <person name="Thevarajoo S."/>
            <person name="Goh K.M."/>
            <person name="Ee R."/>
            <person name="Chan K.-G."/>
            <person name="Chong C.S."/>
        </authorList>
    </citation>
    <scope>NUCLEOTIDE SEQUENCE [LARGE SCALE GENOMIC DNA]</scope>
    <source>
        <strain evidence="23 24">UST030701-084</strain>
    </source>
</reference>
<dbReference type="Gene3D" id="2.30.140.10">
    <property type="entry name" value="Spermidine synthase, tetramerisation domain"/>
    <property type="match status" value="1"/>
</dbReference>
<dbReference type="InterPro" id="IPR003826">
    <property type="entry name" value="AdoMetDC_fam_prok"/>
</dbReference>
<feature type="binding site" evidence="17">
    <location>
        <position position="304"/>
    </location>
    <ligand>
        <name>S-methyl-5'-thioadenosine</name>
        <dbReference type="ChEBI" id="CHEBI:17509"/>
    </ligand>
</feature>
<feature type="modified residue" description="Pyruvic acid (Ser); by autocatalysis" evidence="18">
    <location>
        <position position="63"/>
    </location>
</feature>
<dbReference type="STRING" id="333140.AWW68_12990"/>
<organism evidence="23 24">
    <name type="scientific">Roseivirga spongicola</name>
    <dbReference type="NCBI Taxonomy" id="333140"/>
    <lineage>
        <taxon>Bacteria</taxon>
        <taxon>Pseudomonadati</taxon>
        <taxon>Bacteroidota</taxon>
        <taxon>Cytophagia</taxon>
        <taxon>Cytophagales</taxon>
        <taxon>Roseivirgaceae</taxon>
        <taxon>Roseivirga</taxon>
    </lineage>
</organism>
<evidence type="ECO:0000256" key="7">
    <source>
        <dbReference type="ARBA" id="ARBA00022813"/>
    </source>
</evidence>
<keyword evidence="9 18" id="KW-0620">Polyamine biosynthesis</keyword>
<feature type="binding site" evidence="17">
    <location>
        <position position="227"/>
    </location>
    <ligand>
        <name>spermidine</name>
        <dbReference type="ChEBI" id="CHEBI:57834"/>
    </ligand>
</feature>
<sequence length="425" mass="47833">MASLGRHIIVEYYNCSPELLNDVVHIEKSMENAAEEAGATIINSTFHHFSPYGVSGVVVIQESHLAIHTWPEYGYASVDLFTCGDTVNPWVSYQMLKDSFQAGHGSAVELKRGEMALLKRKNFDVKAMRDEKSSEDGDPIRTRDVWFTERDDKIALSLKHDGKLYDVQSDYQRVEVYNTQAYGNMLTLDGMVMTTEKDEYVYHEMITHVPLLTHPDPKRVLIIGGGDGGTAREVLKHENLEEVVMVEIDDKVIEASKMHLPTIAQSLDHPKLNLIIDDGIKYVNDAADGSFDLVIVDSTDPVGPAEGLFTVDFYKEVHRILSADGLMITQSESPRFNSKVFKEIYQTYRGIFGQDNVHCYLAHIPTYPTGMWSFSYSSKGSANPMNLKPTEEVDAFVKANKLRYYNADLHKAAFALPNFVKEMIG</sequence>
<feature type="site" description="Cleavage (non-hydrolytic); by autolysis" evidence="18">
    <location>
        <begin position="62"/>
        <end position="63"/>
    </location>
</feature>
<dbReference type="InterPro" id="IPR035246">
    <property type="entry name" value="Spermidine_synt_N"/>
</dbReference>
<evidence type="ECO:0000256" key="1">
    <source>
        <dbReference type="ARBA" id="ARBA00004911"/>
    </source>
</evidence>
<feature type="active site" description="Proton donor; for catalytic activity" evidence="18">
    <location>
        <position position="83"/>
    </location>
</feature>
<dbReference type="RefSeq" id="WP_068222099.1">
    <property type="nucleotide sequence ID" value="NZ_LRPC01000028.1"/>
</dbReference>
<dbReference type="Gene3D" id="3.30.360.110">
    <property type="entry name" value="S-adenosylmethionine decarboxylase domain"/>
    <property type="match status" value="1"/>
</dbReference>
<comment type="subunit">
    <text evidence="17">Homodimer or homotetramer.</text>
</comment>
<evidence type="ECO:0000256" key="15">
    <source>
        <dbReference type="ARBA" id="ARBA00056215"/>
    </source>
</evidence>
<evidence type="ECO:0000256" key="14">
    <source>
        <dbReference type="ARBA" id="ARBA00048112"/>
    </source>
</evidence>
<evidence type="ECO:0000256" key="4">
    <source>
        <dbReference type="ARBA" id="ARBA00022679"/>
    </source>
</evidence>
<evidence type="ECO:0000256" key="2">
    <source>
        <dbReference type="ARBA" id="ARBA00007867"/>
    </source>
</evidence>
<evidence type="ECO:0000256" key="17">
    <source>
        <dbReference type="HAMAP-Rule" id="MF_00198"/>
    </source>
</evidence>
<comment type="similarity">
    <text evidence="2 17 20">Belongs to the spermidine/spermine synthase family.</text>
</comment>
<evidence type="ECO:0000256" key="5">
    <source>
        <dbReference type="ARBA" id="ARBA00022691"/>
    </source>
</evidence>
<comment type="pathway">
    <text evidence="17">Amine and polyamine biosynthesis; spermidine biosynthesis; spermidine from putrescine: step 1/1.</text>
</comment>
<evidence type="ECO:0000256" key="11">
    <source>
        <dbReference type="ARBA" id="ARBA00023239"/>
    </source>
</evidence>
<dbReference type="Gene3D" id="3.30.160.750">
    <property type="match status" value="1"/>
</dbReference>
<dbReference type="PANTHER" id="PTHR11558">
    <property type="entry name" value="SPERMIDINE/SPERMINE SYNTHASE"/>
    <property type="match status" value="1"/>
</dbReference>
<evidence type="ECO:0000256" key="12">
    <source>
        <dbReference type="ARBA" id="ARBA00023270"/>
    </source>
</evidence>
<dbReference type="InterPro" id="IPR016067">
    <property type="entry name" value="S-AdoMet_deCO2ase_core"/>
</dbReference>
<keyword evidence="5 18" id="KW-0949">S-adenosyl-L-methionine</keyword>
<evidence type="ECO:0000256" key="20">
    <source>
        <dbReference type="RuleBase" id="RU003836"/>
    </source>
</evidence>
<evidence type="ECO:0000256" key="3">
    <source>
        <dbReference type="ARBA" id="ARBA00011601"/>
    </source>
</evidence>
<evidence type="ECO:0000256" key="6">
    <source>
        <dbReference type="ARBA" id="ARBA00022793"/>
    </source>
</evidence>
<evidence type="ECO:0000313" key="23">
    <source>
        <dbReference type="EMBL" id="KYG73600.1"/>
    </source>
</evidence>
<keyword evidence="7 18" id="KW-0068">Autocatalytic cleavage</keyword>
<dbReference type="Pfam" id="PF01564">
    <property type="entry name" value="Spermine_synth"/>
    <property type="match status" value="1"/>
</dbReference>
<dbReference type="UniPathway" id="UPA00248">
    <property type="reaction ID" value="UER00314"/>
</dbReference>
<dbReference type="InterPro" id="IPR037163">
    <property type="entry name" value="Spermidine_synt_N_sf"/>
</dbReference>
<evidence type="ECO:0000256" key="16">
    <source>
        <dbReference type="ARBA" id="ARBA00061583"/>
    </source>
</evidence>
<proteinExistence type="inferred from homology"/>
<feature type="binding site" evidence="17">
    <location>
        <position position="172"/>
    </location>
    <ligand>
        <name>S-methyl-5'-thioadenosine</name>
        <dbReference type="ChEBI" id="CHEBI:17509"/>
    </ligand>
</feature>
<dbReference type="PROSITE" id="PS51006">
    <property type="entry name" value="PABS_2"/>
    <property type="match status" value="1"/>
</dbReference>
<feature type="chain" id="PRO_5023362011" description="S-adenosylmethionine decarboxylase beta chain" evidence="18">
    <location>
        <begin position="1"/>
        <end position="62"/>
    </location>
</feature>
<feature type="chain" id="PRO_5023362010" description="S-adenosylmethionine decarboxylase alpha chain" evidence="18">
    <location>
        <begin position="63"/>
        <end position="425"/>
    </location>
</feature>
<comment type="pathway">
    <text evidence="1 18">Amine and polyamine biosynthesis; S-adenosylmethioninamine biosynthesis; S-adenosylmethioninamine from S-adenosyl-L-methionine: step 1/1.</text>
</comment>
<feature type="active site" description="Proton acceptor; for processing activity" evidence="18">
    <location>
        <position position="68"/>
    </location>
</feature>
<dbReference type="NCBIfam" id="NF002010">
    <property type="entry name" value="PRK00811.1"/>
    <property type="match status" value="1"/>
</dbReference>
<dbReference type="EMBL" id="LRPC01000028">
    <property type="protein sequence ID" value="KYG73600.1"/>
    <property type="molecule type" value="Genomic_DNA"/>
</dbReference>
<comment type="cofactor">
    <cofactor evidence="18">
        <name>pyruvate</name>
        <dbReference type="ChEBI" id="CHEBI:15361"/>
    </cofactor>
    <text evidence="18">Binds 1 pyruvoyl group covalently per subunit.</text>
</comment>
<evidence type="ECO:0000259" key="22">
    <source>
        <dbReference type="PROSITE" id="PS51006"/>
    </source>
</evidence>
<feature type="binding site" evidence="17">
    <location>
        <position position="247"/>
    </location>
    <ligand>
        <name>S-methyl-5'-thioadenosine</name>
        <dbReference type="ChEBI" id="CHEBI:17509"/>
    </ligand>
</feature>
<keyword evidence="12 18" id="KW-0704">Schiff base</keyword>
<dbReference type="Gene3D" id="3.40.50.150">
    <property type="entry name" value="Vaccinia Virus protein VP39"/>
    <property type="match status" value="1"/>
</dbReference>
<dbReference type="InterPro" id="IPR042286">
    <property type="entry name" value="AdoMetDC_C"/>
</dbReference>
<keyword evidence="4 17" id="KW-0808">Transferase</keyword>
<keyword evidence="6 18" id="KW-0210">Decarboxylase</keyword>
<dbReference type="GO" id="GO:0004766">
    <property type="term" value="F:spermidine synthase activity"/>
    <property type="evidence" value="ECO:0007669"/>
    <property type="project" value="UniProtKB-UniRule"/>
</dbReference>
<gene>
    <name evidence="17" type="primary">speE</name>
    <name evidence="18" type="synonym">speH</name>
    <name evidence="23" type="ORF">AWW68_12990</name>
</gene>
<dbReference type="InterPro" id="IPR029063">
    <property type="entry name" value="SAM-dependent_MTases_sf"/>
</dbReference>
<dbReference type="GO" id="GO:0005829">
    <property type="term" value="C:cytosol"/>
    <property type="evidence" value="ECO:0007669"/>
    <property type="project" value="TreeGrafter"/>
</dbReference>
<evidence type="ECO:0000256" key="13">
    <source>
        <dbReference type="ARBA" id="ARBA00023317"/>
    </source>
</evidence>
<name>A0A150X4F6_9BACT</name>
<dbReference type="Pfam" id="PF17284">
    <property type="entry name" value="Spermine_synt_N"/>
    <property type="match status" value="1"/>
</dbReference>
<accession>A0A150X4F6</accession>
<dbReference type="HAMAP" id="MF_00464">
    <property type="entry name" value="AdoMetDC_1"/>
    <property type="match status" value="1"/>
</dbReference>
<comment type="PTM">
    <text evidence="18">Is synthesized initially as an inactive proenzyme. Formation of the active enzyme involves a self-maturation process in which the active site pyruvoyl group is generated from an internal serine residue via an autocatalytic post-translational modification. Two non-identical subunits are generated from the proenzyme in this reaction, and the pyruvate is formed at the N-terminus of the alpha chain, which is derived from the carboxyl end of the proenzyme. The post-translation cleavage follows an unusual pathway, termed non-hydrolytic serinolysis, in which the side chain hydroxyl group of the serine supplies its oxygen atom to form the C-terminus of the beta chain, while the remainder of the serine residue undergoes an oxidative deamination to produce ammonia and the pyruvoyl group blocking the N-terminus of the alpha chain.</text>
</comment>
<keyword evidence="24" id="KW-1185">Reference proteome</keyword>
<evidence type="ECO:0000256" key="21">
    <source>
        <dbReference type="RuleBase" id="RU003837"/>
    </source>
</evidence>
<dbReference type="OrthoDB" id="9793120at2"/>
<comment type="subunit">
    <text evidence="3 18">Heterotetramer of two alpha and two beta chains arranged as a dimer of alpha/beta heterodimers.</text>
</comment>
<dbReference type="Pfam" id="PF02675">
    <property type="entry name" value="AdoMet_dc"/>
    <property type="match status" value="1"/>
</dbReference>
<dbReference type="FunFam" id="3.30.360.110:FF:000001">
    <property type="entry name" value="S-adenosylmethionine decarboxylase proenzyme"/>
    <property type="match status" value="1"/>
</dbReference>
<keyword evidence="11 18" id="KW-0456">Lyase</keyword>
<dbReference type="SUPFAM" id="SSF53335">
    <property type="entry name" value="S-adenosyl-L-methionine-dependent methyltransferases"/>
    <property type="match status" value="1"/>
</dbReference>
<dbReference type="InterPro" id="IPR017716">
    <property type="entry name" value="S-AdoMet_deCOase_pro-enz"/>
</dbReference>
<feature type="active site" description="Proton acceptor" evidence="17 19">
    <location>
        <position position="297"/>
    </location>
</feature>
<feature type="active site" description="Schiff-base intermediate with substrate; via pyruvic acid" evidence="18">
    <location>
        <position position="63"/>
    </location>
</feature>
<keyword evidence="10 18" id="KW-0865">Zymogen</keyword>
<evidence type="ECO:0000256" key="10">
    <source>
        <dbReference type="ARBA" id="ARBA00023145"/>
    </source>
</evidence>
<dbReference type="InterPro" id="IPR001045">
    <property type="entry name" value="Spermi_synthase"/>
</dbReference>
<keyword evidence="13 18" id="KW-0670">Pyruvate</keyword>
<dbReference type="EC" id="4.1.1.50" evidence="18"/>
<dbReference type="CDD" id="cd02440">
    <property type="entry name" value="AdoMet_MTases"/>
    <property type="match status" value="1"/>
</dbReference>
<feature type="binding site" evidence="17">
    <location>
        <begin position="278"/>
        <end position="279"/>
    </location>
    <ligand>
        <name>S-methyl-5'-thioadenosine</name>
        <dbReference type="ChEBI" id="CHEBI:17509"/>
    </ligand>
</feature>